<evidence type="ECO:0000259" key="2">
    <source>
        <dbReference type="PROSITE" id="PS50086"/>
    </source>
</evidence>
<evidence type="ECO:0000256" key="1">
    <source>
        <dbReference type="SAM" id="MobiDB-lite"/>
    </source>
</evidence>
<feature type="compositionally biased region" description="Low complexity" evidence="1">
    <location>
        <begin position="274"/>
        <end position="285"/>
    </location>
</feature>
<dbReference type="Proteomes" id="UP000887226">
    <property type="component" value="Unassembled WGS sequence"/>
</dbReference>
<name>A0A9P7YZT7_9HELO</name>
<feature type="compositionally biased region" description="Polar residues" evidence="1">
    <location>
        <begin position="67"/>
        <end position="98"/>
    </location>
</feature>
<dbReference type="SMART" id="SM00164">
    <property type="entry name" value="TBC"/>
    <property type="match status" value="1"/>
</dbReference>
<comment type="caution">
    <text evidence="3">The sequence shown here is derived from an EMBL/GenBank/DDBJ whole genome shotgun (WGS) entry which is preliminary data.</text>
</comment>
<evidence type="ECO:0000313" key="4">
    <source>
        <dbReference type="Proteomes" id="UP000887226"/>
    </source>
</evidence>
<dbReference type="GO" id="GO:0005096">
    <property type="term" value="F:GTPase activator activity"/>
    <property type="evidence" value="ECO:0007669"/>
    <property type="project" value="TreeGrafter"/>
</dbReference>
<feature type="compositionally biased region" description="Polar residues" evidence="1">
    <location>
        <begin position="107"/>
        <end position="136"/>
    </location>
</feature>
<feature type="compositionally biased region" description="Low complexity" evidence="1">
    <location>
        <begin position="39"/>
        <end position="52"/>
    </location>
</feature>
<dbReference type="PANTHER" id="PTHR47219">
    <property type="entry name" value="RAB GTPASE-ACTIVATING PROTEIN 1-LIKE"/>
    <property type="match status" value="1"/>
</dbReference>
<dbReference type="SUPFAM" id="SSF47923">
    <property type="entry name" value="Ypt/Rab-GAP domain of gyp1p"/>
    <property type="match status" value="2"/>
</dbReference>
<dbReference type="GO" id="GO:0031267">
    <property type="term" value="F:small GTPase binding"/>
    <property type="evidence" value="ECO:0007669"/>
    <property type="project" value="TreeGrafter"/>
</dbReference>
<organism evidence="3 4">
    <name type="scientific">Calycina marina</name>
    <dbReference type="NCBI Taxonomy" id="1763456"/>
    <lineage>
        <taxon>Eukaryota</taxon>
        <taxon>Fungi</taxon>
        <taxon>Dikarya</taxon>
        <taxon>Ascomycota</taxon>
        <taxon>Pezizomycotina</taxon>
        <taxon>Leotiomycetes</taxon>
        <taxon>Helotiales</taxon>
        <taxon>Pezizellaceae</taxon>
        <taxon>Calycina</taxon>
    </lineage>
</organism>
<keyword evidence="4" id="KW-1185">Reference proteome</keyword>
<proteinExistence type="predicted"/>
<dbReference type="AlphaFoldDB" id="A0A9P7YZT7"/>
<evidence type="ECO:0000313" key="3">
    <source>
        <dbReference type="EMBL" id="KAG9242223.1"/>
    </source>
</evidence>
<feature type="compositionally biased region" description="Polar residues" evidence="1">
    <location>
        <begin position="260"/>
        <end position="273"/>
    </location>
</feature>
<feature type="region of interest" description="Disordered" evidence="1">
    <location>
        <begin position="1"/>
        <end position="54"/>
    </location>
</feature>
<dbReference type="Gene3D" id="1.10.472.80">
    <property type="entry name" value="Ypt/Rab-GAP domain of gyp1p, domain 3"/>
    <property type="match status" value="1"/>
</dbReference>
<feature type="domain" description="Rab-GAP TBC" evidence="2">
    <location>
        <begin position="466"/>
        <end position="688"/>
    </location>
</feature>
<dbReference type="OrthoDB" id="294251at2759"/>
<feature type="compositionally biased region" description="Polar residues" evidence="1">
    <location>
        <begin position="11"/>
        <end position="38"/>
    </location>
</feature>
<dbReference type="InterPro" id="IPR000195">
    <property type="entry name" value="Rab-GAP-TBC_dom"/>
</dbReference>
<accession>A0A9P7YZT7</accession>
<feature type="region of interest" description="Disordered" evidence="1">
    <location>
        <begin position="67"/>
        <end position="158"/>
    </location>
</feature>
<feature type="region of interest" description="Disordered" evidence="1">
    <location>
        <begin position="260"/>
        <end position="290"/>
    </location>
</feature>
<dbReference type="InterPro" id="IPR050302">
    <property type="entry name" value="Rab_GAP_TBC_domain"/>
</dbReference>
<dbReference type="Pfam" id="PF00566">
    <property type="entry name" value="RabGAP-TBC"/>
    <property type="match status" value="1"/>
</dbReference>
<dbReference type="PROSITE" id="PS50086">
    <property type="entry name" value="TBC_RABGAP"/>
    <property type="match status" value="1"/>
</dbReference>
<dbReference type="PANTHER" id="PTHR47219:SF20">
    <property type="entry name" value="TBC1 DOMAIN FAMILY MEMBER 2B"/>
    <property type="match status" value="1"/>
</dbReference>
<gene>
    <name evidence="3" type="ORF">BJ878DRAFT_516587</name>
</gene>
<protein>
    <submittedName>
        <fullName evidence="3">Rab-GTPase-TBC domain-containing protein</fullName>
    </submittedName>
</protein>
<dbReference type="EMBL" id="MU254098">
    <property type="protein sequence ID" value="KAG9242223.1"/>
    <property type="molecule type" value="Genomic_DNA"/>
</dbReference>
<dbReference type="InterPro" id="IPR035969">
    <property type="entry name" value="Rab-GAP_TBC_sf"/>
</dbReference>
<sequence length="791" mass="89164">MVESRPPAVQSHLSTSKFSLYPSSSRPTTSREASTIQIPSQSSSAATNTQSPLALPAKRSDSLLNRQSCRPQTSHNPSENQPQQRSFTAPQFQQTTPERPSEASRLRSLNNGYRHSPSQEGRSTPDSITENFSRPRQLSVRGPNEASKPAYAPRSQLDSALEEDVQGFDFGRGARGYSGDSLSSAQHSAASSLRSAVSILNYHTADSIHTRQRHLNILGYPQERDMYRSDEPYSGYQSDFIAGPINNHGEEVRTSFRSALTTGSSFPGSSDTGRSSVASNSNSVMAREEGMSVEDVVGIYQEGFTDVTMDEDRSRTADSHDMRVYQLCQAMNESVVIPKSNVTIRDSAAIFGLDGDRDDYESPDGPAWPDMQENYFDTRPGTSRPITSARPQTLEHDTTRDCYGFRKKTQSITLAQYEAWEKGYKWHVAKRRKKWVTLMQKKGLITSSPNRFPPKSDEVKRYVRKGIPPEWRGDAWFYYFGGPAILGRNPGVYDECIQKVQEGCLTPHDDEAIEKDLQRTFPDNIRFKNEYFQTPQAFERQEPETPIVMSLRRVLQAFAIHKPATGYCQSLNFLAGMLLLFMVEERAFWMLVLITDVSLPGTHAEDLEGSNVDLGVLMMSVKENMPAIYKIVDDSLLSVSSPALGMDKDKMRLPSVCLCMHQWFMAIFTNTLPYETTMRVWDMFFYDGSKTLFIIALAIFKLGESEIKSLQDSSEIFQVVQSLPRKMLDPNLLMNTAYKKFGKLTQDNIENRRKERRIGYAEQRGELVPVVVRKKSSLFGRSKTVRQAAVV</sequence>
<dbReference type="Gene3D" id="1.10.8.270">
    <property type="entry name" value="putative rabgap domain of human tbc1 domain family member 14 like domains"/>
    <property type="match status" value="1"/>
</dbReference>
<reference evidence="3" key="1">
    <citation type="journal article" date="2021" name="IMA Fungus">
        <title>Genomic characterization of three marine fungi, including Emericellopsis atlantica sp. nov. with signatures of a generalist lifestyle and marine biomass degradation.</title>
        <authorList>
            <person name="Hagestad O.C."/>
            <person name="Hou L."/>
            <person name="Andersen J.H."/>
            <person name="Hansen E.H."/>
            <person name="Altermark B."/>
            <person name="Li C."/>
            <person name="Kuhnert E."/>
            <person name="Cox R.J."/>
            <person name="Crous P.W."/>
            <person name="Spatafora J.W."/>
            <person name="Lail K."/>
            <person name="Amirebrahimi M."/>
            <person name="Lipzen A."/>
            <person name="Pangilinan J."/>
            <person name="Andreopoulos W."/>
            <person name="Hayes R.D."/>
            <person name="Ng V."/>
            <person name="Grigoriev I.V."/>
            <person name="Jackson S.A."/>
            <person name="Sutton T.D.S."/>
            <person name="Dobson A.D.W."/>
            <person name="Rama T."/>
        </authorList>
    </citation>
    <scope>NUCLEOTIDE SEQUENCE</scope>
    <source>
        <strain evidence="3">TRa3180A</strain>
    </source>
</reference>